<gene>
    <name evidence="2" type="ORF">H9650_14625</name>
</gene>
<protein>
    <submittedName>
        <fullName evidence="2">Gluconate 2-dehydrogenase subunit 3 family protein</fullName>
    </submittedName>
</protein>
<dbReference type="EMBL" id="JACSQO010000008">
    <property type="protein sequence ID" value="MBD7945359.1"/>
    <property type="molecule type" value="Genomic_DNA"/>
</dbReference>
<feature type="transmembrane region" description="Helical" evidence="1">
    <location>
        <begin position="20"/>
        <end position="41"/>
    </location>
</feature>
<evidence type="ECO:0000313" key="3">
    <source>
        <dbReference type="Proteomes" id="UP000640786"/>
    </source>
</evidence>
<keyword evidence="1" id="KW-1133">Transmembrane helix</keyword>
<keyword evidence="1" id="KW-0472">Membrane</keyword>
<evidence type="ECO:0000313" key="2">
    <source>
        <dbReference type="EMBL" id="MBD7945359.1"/>
    </source>
</evidence>
<evidence type="ECO:0000256" key="1">
    <source>
        <dbReference type="SAM" id="Phobius"/>
    </source>
</evidence>
<dbReference type="InterPro" id="IPR019546">
    <property type="entry name" value="TAT_signal_bac_arc"/>
</dbReference>
<keyword evidence="3" id="KW-1185">Reference proteome</keyword>
<sequence length="259" mass="28494">MSEQEKKAPYLDKRSSRRTFIKNSGLTVGGVVLGGALGSLLGKDSTTKTNETGVHSAATGVNFNQALMYFDKAQFDTIDAAAEQIFPKTEVGPGAKELLVAYYIDHQLAGSFGLNSKEYMTGPFFPAEAVPQQGYQTHLNRQQVFNLGITALNAEAAKKSDDKPKFASLTEEQQIEILKDFEADKVKLNGAVSSSFFFSLLRKVTIEGVYADPMYGGNKDMAGWKMKNFPGHQSSYTNVLEKDEFVKIDPMSLNSQHQH</sequence>
<organism evidence="2 3">
    <name type="scientific">Psychrobacillus faecigallinarum</name>
    <dbReference type="NCBI Taxonomy" id="2762235"/>
    <lineage>
        <taxon>Bacteria</taxon>
        <taxon>Bacillati</taxon>
        <taxon>Bacillota</taxon>
        <taxon>Bacilli</taxon>
        <taxon>Bacillales</taxon>
        <taxon>Bacillaceae</taxon>
        <taxon>Psychrobacillus</taxon>
    </lineage>
</organism>
<reference evidence="2 3" key="1">
    <citation type="submission" date="2020-08" db="EMBL/GenBank/DDBJ databases">
        <title>A Genomic Blueprint of the Chicken Gut Microbiome.</title>
        <authorList>
            <person name="Gilroy R."/>
            <person name="Ravi A."/>
            <person name="Getino M."/>
            <person name="Pursley I."/>
            <person name="Horton D.L."/>
            <person name="Alikhan N.-F."/>
            <person name="Baker D."/>
            <person name="Gharbi K."/>
            <person name="Hall N."/>
            <person name="Watson M."/>
            <person name="Adriaenssens E.M."/>
            <person name="Foster-Nyarko E."/>
            <person name="Jarju S."/>
            <person name="Secka A."/>
            <person name="Antonio M."/>
            <person name="Oren A."/>
            <person name="Chaudhuri R."/>
            <person name="La Ragione R.M."/>
            <person name="Hildebrand F."/>
            <person name="Pallen M.J."/>
        </authorList>
    </citation>
    <scope>NUCLEOTIDE SEQUENCE [LARGE SCALE GENOMIC DNA]</scope>
    <source>
        <strain evidence="2 3">Sa2BUA9</strain>
    </source>
</reference>
<dbReference type="Pfam" id="PF13618">
    <property type="entry name" value="Gluconate_2-dh3"/>
    <property type="match status" value="1"/>
</dbReference>
<dbReference type="NCBIfam" id="TIGR01409">
    <property type="entry name" value="TAT_signal_seq"/>
    <property type="match status" value="1"/>
</dbReference>
<name>A0ABR8RC97_9BACI</name>
<accession>A0ABR8RC97</accession>
<dbReference type="Proteomes" id="UP000640786">
    <property type="component" value="Unassembled WGS sequence"/>
</dbReference>
<dbReference type="RefSeq" id="WP_154312144.1">
    <property type="nucleotide sequence ID" value="NZ_JACSQO010000008.1"/>
</dbReference>
<comment type="caution">
    <text evidence="2">The sequence shown here is derived from an EMBL/GenBank/DDBJ whole genome shotgun (WGS) entry which is preliminary data.</text>
</comment>
<proteinExistence type="predicted"/>
<keyword evidence="1" id="KW-0812">Transmembrane</keyword>
<dbReference type="InterPro" id="IPR027056">
    <property type="entry name" value="Gluconate_2DH_su3"/>
</dbReference>